<keyword evidence="3" id="KW-1185">Reference proteome</keyword>
<evidence type="ECO:0000313" key="2">
    <source>
        <dbReference type="EMBL" id="AXE37938.1"/>
    </source>
</evidence>
<name>A0A344URP0_9ACTN</name>
<reference evidence="2 3" key="1">
    <citation type="submission" date="2017-12" db="EMBL/GenBank/DDBJ databases">
        <title>The whole genome sequence of the Acidipropionibacterium virtanenii sp. nov. type strain JS278.</title>
        <authorList>
            <person name="Laine P."/>
            <person name="Deptula P."/>
            <person name="Varmanen P."/>
            <person name="Auvinen P."/>
        </authorList>
    </citation>
    <scope>NUCLEOTIDE SEQUENCE [LARGE SCALE GENOMIC DNA]</scope>
    <source>
        <strain evidence="2 3">JS278</strain>
    </source>
</reference>
<dbReference type="Proteomes" id="UP000251995">
    <property type="component" value="Chromosome"/>
</dbReference>
<protein>
    <submittedName>
        <fullName evidence="2">Uncharacterized protein</fullName>
    </submittedName>
</protein>
<evidence type="ECO:0000256" key="1">
    <source>
        <dbReference type="SAM" id="Phobius"/>
    </source>
</evidence>
<sequence length="35" mass="3643">MATFDLVALVAVCVLTALALLGWTVLLLTRGPGDE</sequence>
<organism evidence="2 3">
    <name type="scientific">Acidipropionibacterium virtanenii</name>
    <dbReference type="NCBI Taxonomy" id="2057246"/>
    <lineage>
        <taxon>Bacteria</taxon>
        <taxon>Bacillati</taxon>
        <taxon>Actinomycetota</taxon>
        <taxon>Actinomycetes</taxon>
        <taxon>Propionibacteriales</taxon>
        <taxon>Propionibacteriaceae</taxon>
        <taxon>Acidipropionibacterium</taxon>
    </lineage>
</organism>
<keyword evidence="1" id="KW-0472">Membrane</keyword>
<evidence type="ECO:0000313" key="3">
    <source>
        <dbReference type="Proteomes" id="UP000251995"/>
    </source>
</evidence>
<dbReference type="EMBL" id="CP025198">
    <property type="protein sequence ID" value="AXE37938.1"/>
    <property type="molecule type" value="Genomic_DNA"/>
</dbReference>
<keyword evidence="1" id="KW-0812">Transmembrane</keyword>
<keyword evidence="1" id="KW-1133">Transmembrane helix</keyword>
<accession>A0A344URP0</accession>
<dbReference type="AlphaFoldDB" id="A0A344URP0"/>
<feature type="transmembrane region" description="Helical" evidence="1">
    <location>
        <begin position="6"/>
        <end position="28"/>
    </location>
</feature>
<dbReference type="KEGG" id="acij:JS278_00747"/>
<proteinExistence type="predicted"/>
<gene>
    <name evidence="2" type="ORF">JS278_00747</name>
</gene>